<sequence>MMLFASLLLLISVVPAAWAAPNIAPYNAEAASSLSSTPGALSEATVSALLDILKQHNLESDYGIYSLHSHLTFSSGEAAYTTAEDAEDDLTRAVPYAQIAETSVASLYALDLAAGQLVPLEFTSKDEIPSGGQAALEGALGTGLLTELAAALAGVSPEEQQSAGLGLLTALSQSALADQGKEVLITPDTSLNTKVSSLVAAPVPGAEDSEGQGGEAPEPTLWAWTASGPRALWWCVVCGGKGSNPNRARSPHVTDVGTRGVPGPVRWCIDCGEKESNPKRLSKTV</sequence>
<dbReference type="AlphaFoldDB" id="A0A167R061"/>
<evidence type="ECO:0000313" key="3">
    <source>
        <dbReference type="Proteomes" id="UP000076738"/>
    </source>
</evidence>
<protein>
    <submittedName>
        <fullName evidence="2">Uncharacterized protein</fullName>
    </submittedName>
</protein>
<organism evidence="2 3">
    <name type="scientific">Calocera viscosa (strain TUFC12733)</name>
    <dbReference type="NCBI Taxonomy" id="1330018"/>
    <lineage>
        <taxon>Eukaryota</taxon>
        <taxon>Fungi</taxon>
        <taxon>Dikarya</taxon>
        <taxon>Basidiomycota</taxon>
        <taxon>Agaricomycotina</taxon>
        <taxon>Dacrymycetes</taxon>
        <taxon>Dacrymycetales</taxon>
        <taxon>Dacrymycetaceae</taxon>
        <taxon>Calocera</taxon>
    </lineage>
</organism>
<evidence type="ECO:0000313" key="2">
    <source>
        <dbReference type="EMBL" id="KZP00426.1"/>
    </source>
</evidence>
<feature type="chain" id="PRO_5007891745" evidence="1">
    <location>
        <begin position="20"/>
        <end position="285"/>
    </location>
</feature>
<keyword evidence="1" id="KW-0732">Signal</keyword>
<evidence type="ECO:0000256" key="1">
    <source>
        <dbReference type="SAM" id="SignalP"/>
    </source>
</evidence>
<dbReference type="Proteomes" id="UP000076738">
    <property type="component" value="Unassembled WGS sequence"/>
</dbReference>
<gene>
    <name evidence="2" type="ORF">CALVIDRAFT_595244</name>
</gene>
<proteinExistence type="predicted"/>
<dbReference type="EMBL" id="KV417269">
    <property type="protein sequence ID" value="KZP00426.1"/>
    <property type="molecule type" value="Genomic_DNA"/>
</dbReference>
<dbReference type="OrthoDB" id="10445270at2759"/>
<keyword evidence="3" id="KW-1185">Reference proteome</keyword>
<name>A0A167R061_CALVF</name>
<reference evidence="2 3" key="1">
    <citation type="journal article" date="2016" name="Mol. Biol. Evol.">
        <title>Comparative Genomics of Early-Diverging Mushroom-Forming Fungi Provides Insights into the Origins of Lignocellulose Decay Capabilities.</title>
        <authorList>
            <person name="Nagy L.G."/>
            <person name="Riley R."/>
            <person name="Tritt A."/>
            <person name="Adam C."/>
            <person name="Daum C."/>
            <person name="Floudas D."/>
            <person name="Sun H."/>
            <person name="Yadav J.S."/>
            <person name="Pangilinan J."/>
            <person name="Larsson K.H."/>
            <person name="Matsuura K."/>
            <person name="Barry K."/>
            <person name="Labutti K."/>
            <person name="Kuo R."/>
            <person name="Ohm R.A."/>
            <person name="Bhattacharya S.S."/>
            <person name="Shirouzu T."/>
            <person name="Yoshinaga Y."/>
            <person name="Martin F.M."/>
            <person name="Grigoriev I.V."/>
            <person name="Hibbett D.S."/>
        </authorList>
    </citation>
    <scope>NUCLEOTIDE SEQUENCE [LARGE SCALE GENOMIC DNA]</scope>
    <source>
        <strain evidence="2 3">TUFC12733</strain>
    </source>
</reference>
<feature type="signal peptide" evidence="1">
    <location>
        <begin position="1"/>
        <end position="19"/>
    </location>
</feature>
<accession>A0A167R061</accession>